<name>A0A6I6UQG9_9BACI</name>
<sequence>MKLLEQILTRFLQAWRNSSLTELETFISADYQAREVRDGDIEAFEYKESIEGWKQGFAYVKGEQAEWDIREVSVIPMKEDERMVILYATIVLDGKPMETGNMFFDTFKKREEGWKLVRSYIETGVSVGGTDLKNDL</sequence>
<proteinExistence type="predicted"/>
<gene>
    <name evidence="2" type="ORF">FHE72_04080</name>
</gene>
<evidence type="ECO:0000313" key="3">
    <source>
        <dbReference type="Proteomes" id="UP000465062"/>
    </source>
</evidence>
<dbReference type="AlphaFoldDB" id="A0A6I6UQG9"/>
<organism evidence="2 3">
    <name type="scientific">Rossellomorea vietnamensis</name>
    <dbReference type="NCBI Taxonomy" id="218284"/>
    <lineage>
        <taxon>Bacteria</taxon>
        <taxon>Bacillati</taxon>
        <taxon>Bacillota</taxon>
        <taxon>Bacilli</taxon>
        <taxon>Bacillales</taxon>
        <taxon>Bacillaceae</taxon>
        <taxon>Rossellomorea</taxon>
    </lineage>
</organism>
<accession>A0A6I6UQG9</accession>
<dbReference type="InterPro" id="IPR027843">
    <property type="entry name" value="DUF4440"/>
</dbReference>
<dbReference type="Gene3D" id="3.10.450.50">
    <property type="match status" value="1"/>
</dbReference>
<protein>
    <submittedName>
        <fullName evidence="2">Flavoprotein</fullName>
    </submittedName>
</protein>
<dbReference type="KEGG" id="bvq:FHE72_04080"/>
<dbReference type="InterPro" id="IPR032710">
    <property type="entry name" value="NTF2-like_dom_sf"/>
</dbReference>
<dbReference type="Pfam" id="PF14534">
    <property type="entry name" value="DUF4440"/>
    <property type="match status" value="1"/>
</dbReference>
<evidence type="ECO:0000259" key="1">
    <source>
        <dbReference type="Pfam" id="PF14534"/>
    </source>
</evidence>
<reference evidence="2 3" key="1">
    <citation type="submission" date="2019-06" db="EMBL/GenBank/DDBJ databases">
        <title>An operon consisting of a P-type ATPase gene and a transcriptional regular gene given the different cadmium resistance in Bacillus vietamensis 151-6 and Bacillus marisflavi 151-25.</title>
        <authorList>
            <person name="Yu X."/>
        </authorList>
    </citation>
    <scope>NUCLEOTIDE SEQUENCE [LARGE SCALE GENOMIC DNA]</scope>
    <source>
        <strain evidence="2 3">151-6</strain>
    </source>
</reference>
<feature type="domain" description="DUF4440" evidence="1">
    <location>
        <begin position="5"/>
        <end position="116"/>
    </location>
</feature>
<dbReference type="Proteomes" id="UP000465062">
    <property type="component" value="Chromosome"/>
</dbReference>
<dbReference type="EMBL" id="CP047394">
    <property type="protein sequence ID" value="QHE63647.1"/>
    <property type="molecule type" value="Genomic_DNA"/>
</dbReference>
<evidence type="ECO:0000313" key="2">
    <source>
        <dbReference type="EMBL" id="QHE63647.1"/>
    </source>
</evidence>
<dbReference type="SUPFAM" id="SSF54427">
    <property type="entry name" value="NTF2-like"/>
    <property type="match status" value="1"/>
</dbReference>